<sequence>MEKPVKSTLKRKHKSNTKPETKEAKIKKLKPQLAPGNSEPTNKSEARKVTKLTQQVEKVILPVAKVSPQVAKVTSHIVNDGVLTDNMVEKYPVLKNEELVAKFMNVPLNNNQKGRIRQAILLKYRGTASDLLPEVIHSKIQGILKSSENLTDSDLRRIRIMYNMLKTALIKGSLGDEIKKKKKPKTRTNKEGEKGPKRYIVFLGNLPLDVDKEKIKNHFVEMNEQIVAIRIPKIKEGKKSAIAYLELSNEPSYELALSKHHSMLGTKRINVLYSIQKNSKISKAEAKSTSAKLIALQKSGKLIGSVPLAKKRSQRRMKMKKAKAKQDD</sequence>
<comment type="caution">
    <text evidence="1">The sequence shown here is derived from an EMBL/GenBank/DDBJ whole genome shotgun (WGS) entry which is preliminary data.</text>
</comment>
<keyword evidence="2" id="KW-1185">Reference proteome</keyword>
<evidence type="ECO:0000313" key="1">
    <source>
        <dbReference type="EMBL" id="KAJ0170229.1"/>
    </source>
</evidence>
<name>A0ACC1CFH5_9NEOP</name>
<accession>A0ACC1CFH5</accession>
<dbReference type="Proteomes" id="UP000824533">
    <property type="component" value="Linkage Group LG28"/>
</dbReference>
<organism evidence="1 2">
    <name type="scientific">Dendrolimus kikuchii</name>
    <dbReference type="NCBI Taxonomy" id="765133"/>
    <lineage>
        <taxon>Eukaryota</taxon>
        <taxon>Metazoa</taxon>
        <taxon>Ecdysozoa</taxon>
        <taxon>Arthropoda</taxon>
        <taxon>Hexapoda</taxon>
        <taxon>Insecta</taxon>
        <taxon>Pterygota</taxon>
        <taxon>Neoptera</taxon>
        <taxon>Endopterygota</taxon>
        <taxon>Lepidoptera</taxon>
        <taxon>Glossata</taxon>
        <taxon>Ditrysia</taxon>
        <taxon>Bombycoidea</taxon>
        <taxon>Lasiocampidae</taxon>
        <taxon>Dendrolimus</taxon>
    </lineage>
</organism>
<gene>
    <name evidence="1" type="ORF">K1T71_014157</name>
</gene>
<proteinExistence type="predicted"/>
<evidence type="ECO:0000313" key="2">
    <source>
        <dbReference type="Proteomes" id="UP000824533"/>
    </source>
</evidence>
<protein>
    <submittedName>
        <fullName evidence="1">Uncharacterized protein</fullName>
    </submittedName>
</protein>
<dbReference type="EMBL" id="CM034414">
    <property type="protein sequence ID" value="KAJ0170229.1"/>
    <property type="molecule type" value="Genomic_DNA"/>
</dbReference>
<reference evidence="1 2" key="1">
    <citation type="journal article" date="2021" name="Front. Genet.">
        <title>Chromosome-Level Genome Assembly Reveals Significant Gene Expansion in the Toll and IMD Signaling Pathways of Dendrolimus kikuchii.</title>
        <authorList>
            <person name="Zhou J."/>
            <person name="Wu P."/>
            <person name="Xiong Z."/>
            <person name="Liu N."/>
            <person name="Zhao N."/>
            <person name="Ji M."/>
            <person name="Qiu Y."/>
            <person name="Yang B."/>
        </authorList>
    </citation>
    <scope>NUCLEOTIDE SEQUENCE [LARGE SCALE GENOMIC DNA]</scope>
    <source>
        <strain evidence="1">Ann1</strain>
    </source>
</reference>